<dbReference type="InterPro" id="IPR020843">
    <property type="entry name" value="ER"/>
</dbReference>
<dbReference type="Gene3D" id="3.40.50.720">
    <property type="entry name" value="NAD(P)-binding Rossmann-like Domain"/>
    <property type="match status" value="1"/>
</dbReference>
<dbReference type="EMBL" id="CP009818">
    <property type="protein sequence ID" value="ATZ56898.1"/>
    <property type="molecule type" value="Genomic_DNA"/>
</dbReference>
<dbReference type="VEuPathDB" id="FungiDB:Bcin14g01070"/>
<proteinExistence type="inferred from homology"/>
<dbReference type="GO" id="GO:0046872">
    <property type="term" value="F:metal ion binding"/>
    <property type="evidence" value="ECO:0007669"/>
    <property type="project" value="UniProtKB-KW"/>
</dbReference>
<dbReference type="AlphaFoldDB" id="A0A384K270"/>
<dbReference type="PANTHER" id="PTHR43350:SF17">
    <property type="entry name" value="NAD-DEPENDENT ALCOHOL DEHYDROGENASE"/>
    <property type="match status" value="1"/>
</dbReference>
<keyword evidence="8" id="KW-1185">Reference proteome</keyword>
<dbReference type="Gene3D" id="3.90.180.10">
    <property type="entry name" value="Medium-chain alcohol dehydrogenases, catalytic domain"/>
    <property type="match status" value="1"/>
</dbReference>
<evidence type="ECO:0000313" key="8">
    <source>
        <dbReference type="Proteomes" id="UP000001798"/>
    </source>
</evidence>
<comment type="similarity">
    <text evidence="2">Belongs to the zinc-containing alcohol dehydrogenase family.</text>
</comment>
<keyword evidence="3" id="KW-0479">Metal-binding</keyword>
<dbReference type="GO" id="GO:0016491">
    <property type="term" value="F:oxidoreductase activity"/>
    <property type="evidence" value="ECO:0007669"/>
    <property type="project" value="UniProtKB-KW"/>
</dbReference>
<protein>
    <recommendedName>
        <fullName evidence="6">Enoyl reductase (ER) domain-containing protein</fullName>
    </recommendedName>
</protein>
<dbReference type="KEGG" id="bfu:BCIN_14g01070"/>
<reference evidence="7 8" key="3">
    <citation type="journal article" date="2017" name="Mol. Plant Pathol.">
        <title>A gapless genome sequence of the fungus Botrytis cinerea.</title>
        <authorList>
            <person name="Van Kan J.A."/>
            <person name="Stassen J.H."/>
            <person name="Mosbach A."/>
            <person name="Van Der Lee T.A."/>
            <person name="Faino L."/>
            <person name="Farmer A.D."/>
            <person name="Papasotiriou D.G."/>
            <person name="Zhou S."/>
            <person name="Seidl M.F."/>
            <person name="Cottam E."/>
            <person name="Edel D."/>
            <person name="Hahn M."/>
            <person name="Schwartz D.C."/>
            <person name="Dietrich R.A."/>
            <person name="Widdison S."/>
            <person name="Scalliet G."/>
        </authorList>
    </citation>
    <scope>NUCLEOTIDE SEQUENCE [LARGE SCALE GENOMIC DNA]</scope>
    <source>
        <strain evidence="7 8">B05.10</strain>
    </source>
</reference>
<dbReference type="OrthoDB" id="1879366at2759"/>
<evidence type="ECO:0000256" key="2">
    <source>
        <dbReference type="ARBA" id="ARBA00008072"/>
    </source>
</evidence>
<name>A0A384K270_BOTFB</name>
<dbReference type="SMR" id="A0A384K270"/>
<gene>
    <name evidence="7" type="ORF">BCIN_14g01070</name>
</gene>
<dbReference type="GeneID" id="5426607"/>
<accession>A0A384K270</accession>
<evidence type="ECO:0000256" key="5">
    <source>
        <dbReference type="ARBA" id="ARBA00023002"/>
    </source>
</evidence>
<keyword evidence="5" id="KW-0560">Oxidoreductase</keyword>
<dbReference type="Pfam" id="PF00107">
    <property type="entry name" value="ADH_zinc_N"/>
    <property type="match status" value="1"/>
</dbReference>
<dbReference type="SUPFAM" id="SSF51735">
    <property type="entry name" value="NAD(P)-binding Rossmann-fold domains"/>
    <property type="match status" value="1"/>
</dbReference>
<evidence type="ECO:0000256" key="4">
    <source>
        <dbReference type="ARBA" id="ARBA00022833"/>
    </source>
</evidence>
<sequence>MTGMRVAHLVEQGKPLKVTTIEKPTPGPKDVLVKVEAACLVPNSANIVTKGPGQHYVLPKLPSAFGLDAAGVIEAVGENVIGLKVGDRVYVDPYITCGTCHQCRRGRKDLCHPSCLRAYFGVGTPEGKAVLEQYPIGSLSQYLLSPDANIAVIPPSIDINTAARFGYIGTSYAGLKICGMGPGKTLVINGVTGTLGYSAVAIALGFGCTKILGIGRNKERLAEIEKMATKGRIVVRSSEDEGDLIEWIKEQTNGLGPDGFYDCLGNGGNSDGTSKLISSLKRGGRAALAAGGVPGDITHSYNEVMGHDVSVNGVLWFNSAHLDELIELIDAGVIDFSFLQHKFFALDEVNDAFKFVGDRPGGAINVIVQPQV</sequence>
<dbReference type="InterPro" id="IPR036291">
    <property type="entry name" value="NAD(P)-bd_dom_sf"/>
</dbReference>
<evidence type="ECO:0000256" key="1">
    <source>
        <dbReference type="ARBA" id="ARBA00001947"/>
    </source>
</evidence>
<keyword evidence="4" id="KW-0862">Zinc</keyword>
<dbReference type="Proteomes" id="UP000001798">
    <property type="component" value="Chromosome 14"/>
</dbReference>
<dbReference type="InterPro" id="IPR013154">
    <property type="entry name" value="ADH-like_N"/>
</dbReference>
<dbReference type="RefSeq" id="XP_024552813.1">
    <property type="nucleotide sequence ID" value="XM_024696999.1"/>
</dbReference>
<dbReference type="InterPro" id="IPR011032">
    <property type="entry name" value="GroES-like_sf"/>
</dbReference>
<feature type="domain" description="Enoyl reductase (ER)" evidence="6">
    <location>
        <begin position="13"/>
        <end position="367"/>
    </location>
</feature>
<dbReference type="SUPFAM" id="SSF50129">
    <property type="entry name" value="GroES-like"/>
    <property type="match status" value="1"/>
</dbReference>
<comment type="cofactor">
    <cofactor evidence="1">
        <name>Zn(2+)</name>
        <dbReference type="ChEBI" id="CHEBI:29105"/>
    </cofactor>
</comment>
<evidence type="ECO:0000259" key="6">
    <source>
        <dbReference type="SMART" id="SM00829"/>
    </source>
</evidence>
<organism evidence="7 8">
    <name type="scientific">Botryotinia fuckeliana (strain B05.10)</name>
    <name type="common">Noble rot fungus</name>
    <name type="synonym">Botrytis cinerea</name>
    <dbReference type="NCBI Taxonomy" id="332648"/>
    <lineage>
        <taxon>Eukaryota</taxon>
        <taxon>Fungi</taxon>
        <taxon>Dikarya</taxon>
        <taxon>Ascomycota</taxon>
        <taxon>Pezizomycotina</taxon>
        <taxon>Leotiomycetes</taxon>
        <taxon>Helotiales</taxon>
        <taxon>Sclerotiniaceae</taxon>
        <taxon>Botrytis</taxon>
    </lineage>
</organism>
<reference evidence="7 8" key="1">
    <citation type="journal article" date="2011" name="PLoS Genet.">
        <title>Genomic analysis of the necrotrophic fungal pathogens Sclerotinia sclerotiorum and Botrytis cinerea.</title>
        <authorList>
            <person name="Amselem J."/>
            <person name="Cuomo C.A."/>
            <person name="van Kan J.A."/>
            <person name="Viaud M."/>
            <person name="Benito E.P."/>
            <person name="Couloux A."/>
            <person name="Coutinho P.M."/>
            <person name="de Vries R.P."/>
            <person name="Dyer P.S."/>
            <person name="Fillinger S."/>
            <person name="Fournier E."/>
            <person name="Gout L."/>
            <person name="Hahn M."/>
            <person name="Kohn L."/>
            <person name="Lapalu N."/>
            <person name="Plummer K.M."/>
            <person name="Pradier J.M."/>
            <person name="Quevillon E."/>
            <person name="Sharon A."/>
            <person name="Simon A."/>
            <person name="ten Have A."/>
            <person name="Tudzynski B."/>
            <person name="Tudzynski P."/>
            <person name="Wincker P."/>
            <person name="Andrew M."/>
            <person name="Anthouard V."/>
            <person name="Beever R.E."/>
            <person name="Beffa R."/>
            <person name="Benoit I."/>
            <person name="Bouzid O."/>
            <person name="Brault B."/>
            <person name="Chen Z."/>
            <person name="Choquer M."/>
            <person name="Collemare J."/>
            <person name="Cotton P."/>
            <person name="Danchin E.G."/>
            <person name="Da Silva C."/>
            <person name="Gautier A."/>
            <person name="Giraud C."/>
            <person name="Giraud T."/>
            <person name="Gonzalez C."/>
            <person name="Grossetete S."/>
            <person name="Guldener U."/>
            <person name="Henrissat B."/>
            <person name="Howlett B.J."/>
            <person name="Kodira C."/>
            <person name="Kretschmer M."/>
            <person name="Lappartient A."/>
            <person name="Leroch M."/>
            <person name="Levis C."/>
            <person name="Mauceli E."/>
            <person name="Neuveglise C."/>
            <person name="Oeser B."/>
            <person name="Pearson M."/>
            <person name="Poulain J."/>
            <person name="Poussereau N."/>
            <person name="Quesneville H."/>
            <person name="Rascle C."/>
            <person name="Schumacher J."/>
            <person name="Segurens B."/>
            <person name="Sexton A."/>
            <person name="Silva E."/>
            <person name="Sirven C."/>
            <person name="Soanes D.M."/>
            <person name="Talbot N.J."/>
            <person name="Templeton M."/>
            <person name="Yandava C."/>
            <person name="Yarden O."/>
            <person name="Zeng Q."/>
            <person name="Rollins J.A."/>
            <person name="Lebrun M.H."/>
            <person name="Dickman M."/>
        </authorList>
    </citation>
    <scope>NUCLEOTIDE SEQUENCE [LARGE SCALE GENOMIC DNA]</scope>
    <source>
        <strain evidence="7 8">B05.10</strain>
    </source>
</reference>
<dbReference type="Pfam" id="PF08240">
    <property type="entry name" value="ADH_N"/>
    <property type="match status" value="1"/>
</dbReference>
<dbReference type="InterPro" id="IPR013149">
    <property type="entry name" value="ADH-like_C"/>
</dbReference>
<dbReference type="SMART" id="SM00829">
    <property type="entry name" value="PKS_ER"/>
    <property type="match status" value="1"/>
</dbReference>
<dbReference type="PANTHER" id="PTHR43350">
    <property type="entry name" value="NAD-DEPENDENT ALCOHOL DEHYDROGENASE"/>
    <property type="match status" value="1"/>
</dbReference>
<evidence type="ECO:0000256" key="3">
    <source>
        <dbReference type="ARBA" id="ARBA00022723"/>
    </source>
</evidence>
<evidence type="ECO:0000313" key="7">
    <source>
        <dbReference type="EMBL" id="ATZ56898.1"/>
    </source>
</evidence>
<reference evidence="7 8" key="2">
    <citation type="journal article" date="2012" name="Eukaryot. Cell">
        <title>Genome update of Botrytis cinerea strains B05.10 and T4.</title>
        <authorList>
            <person name="Staats M."/>
            <person name="van Kan J.A."/>
        </authorList>
    </citation>
    <scope>NUCLEOTIDE SEQUENCE [LARGE SCALE GENOMIC DNA]</scope>
    <source>
        <strain evidence="7 8">B05.10</strain>
    </source>
</reference>